<dbReference type="SUPFAM" id="SSF56112">
    <property type="entry name" value="Protein kinase-like (PK-like)"/>
    <property type="match status" value="1"/>
</dbReference>
<sequence>MDLGLGAVSLTFQVFSGCVKGYQLLTEAKAMPKEHKYMRVQLKKEQCRLLDWGSVVGVAQHDETLGISSSNKGVLHDVLDQQQQILASFGKYEKRYKRFERLEEPLIIEMPDEGDGAEGAMISGLLAPTRADTDFQTRFPQEGETLMKECLEWAAQARTYPRRLRWASFDKDKFEQLLSKLASFNDFLGELLDKQQMSRLIARTERTDFQIIQLNDKIDHLVEIFQASQASSSLRHTYAILGTSNPSDLLHWRAREFLQDAAMSSNTHASSAEGRDRDGPEHANAQTLAELARFKALETTIGTADLTNERAKSLGFGDTVHAVTDVELSALEIQILGREEDENGENEENRRAEASFQERRVWIEWKPYEPQVYDGEPDPKIVERVAALVALLKENSRSCQFRAPRCLGYFRDIDGDTGEARCRFGIVFEKPQGISSSTKPVNLLELLRATEAGILEKPSLTARVRLAKVLAEALERLHAVNWLHKGLRSENILFFDDAIDPEDLRSGNVAGQYPISLGIDFSTPFLSGFDYSRPAQNEELTEKPPENVAYDLYRHPLVQGSRGSTGNAANFQKAFDIYALGVVLVEIMYWQPIEHILEIDLRKARPSTILRVRGRLLDERKILAHVKANTGDTVHAVVTACLRGPAAFVHGADETYDDKNPIQAAKLQIGFNEHVVERLRRLNV</sequence>
<dbReference type="PROSITE" id="PS50011">
    <property type="entry name" value="PROTEIN_KINASE_DOM"/>
    <property type="match status" value="1"/>
</dbReference>
<proteinExistence type="predicted"/>
<evidence type="ECO:0000259" key="2">
    <source>
        <dbReference type="PROSITE" id="PS50011"/>
    </source>
</evidence>
<dbReference type="Proteomes" id="UP000774617">
    <property type="component" value="Unassembled WGS sequence"/>
</dbReference>
<reference evidence="3 4" key="1">
    <citation type="journal article" date="2021" name="Nat. Commun.">
        <title>Genetic determinants of endophytism in the Arabidopsis root mycobiome.</title>
        <authorList>
            <person name="Mesny F."/>
            <person name="Miyauchi S."/>
            <person name="Thiergart T."/>
            <person name="Pickel B."/>
            <person name="Atanasova L."/>
            <person name="Karlsson M."/>
            <person name="Huettel B."/>
            <person name="Barry K.W."/>
            <person name="Haridas S."/>
            <person name="Chen C."/>
            <person name="Bauer D."/>
            <person name="Andreopoulos W."/>
            <person name="Pangilinan J."/>
            <person name="LaButti K."/>
            <person name="Riley R."/>
            <person name="Lipzen A."/>
            <person name="Clum A."/>
            <person name="Drula E."/>
            <person name="Henrissat B."/>
            <person name="Kohler A."/>
            <person name="Grigoriev I.V."/>
            <person name="Martin F.M."/>
            <person name="Hacquard S."/>
        </authorList>
    </citation>
    <scope>NUCLEOTIDE SEQUENCE [LARGE SCALE GENOMIC DNA]</scope>
    <source>
        <strain evidence="3 4">MPI-SDFR-AT-0080</strain>
    </source>
</reference>
<dbReference type="InterPro" id="IPR000719">
    <property type="entry name" value="Prot_kinase_dom"/>
</dbReference>
<evidence type="ECO:0000313" key="4">
    <source>
        <dbReference type="Proteomes" id="UP000774617"/>
    </source>
</evidence>
<dbReference type="EMBL" id="JAGTJR010000018">
    <property type="protein sequence ID" value="KAH7046083.1"/>
    <property type="molecule type" value="Genomic_DNA"/>
</dbReference>
<protein>
    <submittedName>
        <fullName evidence="3">Prion-inhibition and propagation-domain-containing protein</fullName>
    </submittedName>
</protein>
<dbReference type="InterPro" id="IPR029498">
    <property type="entry name" value="HeLo_dom"/>
</dbReference>
<feature type="region of interest" description="Disordered" evidence="1">
    <location>
        <begin position="263"/>
        <end position="282"/>
    </location>
</feature>
<organism evidence="3 4">
    <name type="scientific">Macrophomina phaseolina</name>
    <dbReference type="NCBI Taxonomy" id="35725"/>
    <lineage>
        <taxon>Eukaryota</taxon>
        <taxon>Fungi</taxon>
        <taxon>Dikarya</taxon>
        <taxon>Ascomycota</taxon>
        <taxon>Pezizomycotina</taxon>
        <taxon>Dothideomycetes</taxon>
        <taxon>Dothideomycetes incertae sedis</taxon>
        <taxon>Botryosphaeriales</taxon>
        <taxon>Botryosphaeriaceae</taxon>
        <taxon>Macrophomina</taxon>
    </lineage>
</organism>
<comment type="caution">
    <text evidence="3">The sequence shown here is derived from an EMBL/GenBank/DDBJ whole genome shotgun (WGS) entry which is preliminary data.</text>
</comment>
<evidence type="ECO:0000313" key="3">
    <source>
        <dbReference type="EMBL" id="KAH7046083.1"/>
    </source>
</evidence>
<feature type="domain" description="Protein kinase" evidence="2">
    <location>
        <begin position="308"/>
        <end position="684"/>
    </location>
</feature>
<keyword evidence="3" id="KW-0034">Amyloid</keyword>
<gene>
    <name evidence="3" type="ORF">B0J12DRAFT_150563</name>
</gene>
<keyword evidence="3" id="KW-0640">Prion</keyword>
<dbReference type="InterPro" id="IPR038305">
    <property type="entry name" value="HeLo_sf"/>
</dbReference>
<dbReference type="Pfam" id="PF14479">
    <property type="entry name" value="HeLo"/>
    <property type="match status" value="1"/>
</dbReference>
<name>A0ABQ8G9F6_9PEZI</name>
<dbReference type="PANTHER" id="PTHR37542:SF1">
    <property type="entry name" value="PRION-INHIBITION AND PROPAGATION HELO DOMAIN-CONTAINING PROTEIN"/>
    <property type="match status" value="1"/>
</dbReference>
<dbReference type="PANTHER" id="PTHR37542">
    <property type="entry name" value="HELO DOMAIN-CONTAINING PROTEIN-RELATED"/>
    <property type="match status" value="1"/>
</dbReference>
<dbReference type="Gene3D" id="1.20.120.1020">
    <property type="entry name" value="Prion-inhibition and propagation, HeLo domain"/>
    <property type="match status" value="1"/>
</dbReference>
<dbReference type="Gene3D" id="1.10.510.10">
    <property type="entry name" value="Transferase(Phosphotransferase) domain 1"/>
    <property type="match status" value="1"/>
</dbReference>
<dbReference type="InterPro" id="IPR011009">
    <property type="entry name" value="Kinase-like_dom_sf"/>
</dbReference>
<keyword evidence="4" id="KW-1185">Reference proteome</keyword>
<evidence type="ECO:0000256" key="1">
    <source>
        <dbReference type="SAM" id="MobiDB-lite"/>
    </source>
</evidence>
<accession>A0ABQ8G9F6</accession>